<dbReference type="EC" id="1.1.1.47" evidence="9"/>
<comment type="caution">
    <text evidence="9">Lacks conserved residue(s) required for the propagation of feature annotation.</text>
</comment>
<dbReference type="SUPFAM" id="SSF51735">
    <property type="entry name" value="NAD(P)-binding Rossmann-fold domains"/>
    <property type="match status" value="1"/>
</dbReference>
<feature type="domain" description="Alcohol dehydrogenase-like N-terminal" evidence="11">
    <location>
        <begin position="25"/>
        <end position="139"/>
    </location>
</feature>
<feature type="binding site" evidence="9">
    <location>
        <position position="302"/>
    </location>
    <ligand>
        <name>substrate</name>
    </ligand>
</feature>
<feature type="binding site" evidence="9">
    <location>
        <position position="40"/>
    </location>
    <ligand>
        <name>substrate</name>
    </ligand>
</feature>
<dbReference type="GO" id="GO:0070403">
    <property type="term" value="F:NAD+ binding"/>
    <property type="evidence" value="ECO:0007669"/>
    <property type="project" value="UniProtKB-UniRule"/>
</dbReference>
<evidence type="ECO:0000256" key="4">
    <source>
        <dbReference type="ARBA" id="ARBA00022833"/>
    </source>
</evidence>
<evidence type="ECO:0000256" key="1">
    <source>
        <dbReference type="ARBA" id="ARBA00001947"/>
    </source>
</evidence>
<dbReference type="HAMAP" id="MF_02127">
    <property type="entry name" value="Glucose_DH"/>
    <property type="match status" value="1"/>
</dbReference>
<evidence type="ECO:0000256" key="8">
    <source>
        <dbReference type="ARBA" id="ARBA00023277"/>
    </source>
</evidence>
<dbReference type="GO" id="GO:0047934">
    <property type="term" value="F:glucose 1-dehydrogenase (NAD+) activity"/>
    <property type="evidence" value="ECO:0007669"/>
    <property type="project" value="RHEA"/>
</dbReference>
<dbReference type="EMBL" id="FOYT01000003">
    <property type="protein sequence ID" value="SFR66987.1"/>
    <property type="molecule type" value="Genomic_DNA"/>
</dbReference>
<evidence type="ECO:0000259" key="11">
    <source>
        <dbReference type="Pfam" id="PF08240"/>
    </source>
</evidence>
<proteinExistence type="inferred from homology"/>
<feature type="binding site" evidence="9">
    <location>
        <begin position="300"/>
        <end position="302"/>
    </location>
    <ligand>
        <name>NADP(+)</name>
        <dbReference type="ChEBI" id="CHEBI:58349"/>
    </ligand>
</feature>
<keyword evidence="5 9" id="KW-0521">NADP</keyword>
<keyword evidence="2 9" id="KW-0479">Metal-binding</keyword>
<feature type="region of interest" description="Disordered" evidence="10">
    <location>
        <begin position="1"/>
        <end position="22"/>
    </location>
</feature>
<feature type="binding site" evidence="9">
    <location>
        <position position="113"/>
    </location>
    <ligand>
        <name>substrate</name>
    </ligand>
</feature>
<feature type="binding site" evidence="9">
    <location>
        <position position="149"/>
    </location>
    <ligand>
        <name>substrate</name>
    </ligand>
</feature>
<evidence type="ECO:0000313" key="13">
    <source>
        <dbReference type="EMBL" id="SFR66987.1"/>
    </source>
</evidence>
<dbReference type="Gene3D" id="3.90.180.10">
    <property type="entry name" value="Medium-chain alcohol dehydrogenases, catalytic domain"/>
    <property type="match status" value="1"/>
</dbReference>
<dbReference type="Pfam" id="PF08240">
    <property type="entry name" value="ADH_N"/>
    <property type="match status" value="1"/>
</dbReference>
<feature type="binding site" evidence="9">
    <location>
        <begin position="206"/>
        <end position="207"/>
    </location>
    <ligand>
        <name>NADP(+)</name>
        <dbReference type="ChEBI" id="CHEBI:58349"/>
    </ligand>
</feature>
<dbReference type="RefSeq" id="WP_089809759.1">
    <property type="nucleotide sequence ID" value="NZ_FOYT01000003.1"/>
</dbReference>
<evidence type="ECO:0000259" key="12">
    <source>
        <dbReference type="Pfam" id="PF16912"/>
    </source>
</evidence>
<feature type="binding site" evidence="9">
    <location>
        <begin position="180"/>
        <end position="183"/>
    </location>
    <ligand>
        <name>NADP(+)</name>
        <dbReference type="ChEBI" id="CHEBI:58349"/>
    </ligand>
</feature>
<feature type="region of interest" description="Disordered" evidence="10">
    <location>
        <begin position="87"/>
        <end position="107"/>
    </location>
</feature>
<dbReference type="InterPro" id="IPR031640">
    <property type="entry name" value="Glu_dehyd_C"/>
</dbReference>
<keyword evidence="4 9" id="KW-0862">Zinc</keyword>
<evidence type="ECO:0000256" key="7">
    <source>
        <dbReference type="ARBA" id="ARBA00023027"/>
    </source>
</evidence>
<comment type="cofactor">
    <cofactor evidence="1">
        <name>Zn(2+)</name>
        <dbReference type="ChEBI" id="CHEBI:29105"/>
    </cofactor>
</comment>
<keyword evidence="14" id="KW-1185">Reference proteome</keyword>
<dbReference type="GO" id="GO:0019595">
    <property type="term" value="P:non-phosphorylated glucose catabolic process"/>
    <property type="evidence" value="ECO:0007669"/>
    <property type="project" value="UniProtKB-UniRule"/>
</dbReference>
<dbReference type="InterPro" id="IPR011032">
    <property type="entry name" value="GroES-like_sf"/>
</dbReference>
<dbReference type="InterPro" id="IPR026583">
    <property type="entry name" value="Glc_1-DH_arc"/>
</dbReference>
<dbReference type="InterPro" id="IPR036291">
    <property type="entry name" value="NAD(P)-bd_dom_sf"/>
</dbReference>
<keyword evidence="3 9" id="KW-0547">Nucleotide-binding</keyword>
<feature type="domain" description="Glucose dehydrogenase C-terminal" evidence="12">
    <location>
        <begin position="142"/>
        <end position="353"/>
    </location>
</feature>
<dbReference type="Proteomes" id="UP000198531">
    <property type="component" value="Unassembled WGS sequence"/>
</dbReference>
<dbReference type="InterPro" id="IPR013154">
    <property type="entry name" value="ADH-like_N"/>
</dbReference>
<reference evidence="14" key="1">
    <citation type="submission" date="2016-10" db="EMBL/GenBank/DDBJ databases">
        <authorList>
            <person name="Varghese N."/>
            <person name="Submissions S."/>
        </authorList>
    </citation>
    <scope>NUCLEOTIDE SEQUENCE [LARGE SCALE GENOMIC DNA]</scope>
    <source>
        <strain evidence="14">CGMCC 1.7736</strain>
    </source>
</reference>
<evidence type="ECO:0000256" key="9">
    <source>
        <dbReference type="HAMAP-Rule" id="MF_02127"/>
    </source>
</evidence>
<keyword evidence="6 9" id="KW-0560">Oxidoreductase</keyword>
<evidence type="ECO:0000256" key="6">
    <source>
        <dbReference type="ARBA" id="ARBA00023002"/>
    </source>
</evidence>
<comment type="function">
    <text evidence="9">Catalyzes the NAD(P)(+)-dependent oxidation of D-glucose to D-gluconate via gluconolactone. Can utilize both NAD(+) and NADP(+) as electron acceptor. Is involved in the degradation of glucose through a modified Entner-Doudoroff pathway.</text>
</comment>
<dbReference type="AlphaFoldDB" id="A0A1I6IJM8"/>
<name>A0A1I6IJM8_9EURY</name>
<evidence type="ECO:0000313" key="14">
    <source>
        <dbReference type="Proteomes" id="UP000198531"/>
    </source>
</evidence>
<dbReference type="Pfam" id="PF16912">
    <property type="entry name" value="Glu_dehyd_C"/>
    <property type="match status" value="1"/>
</dbReference>
<dbReference type="CDD" id="cd08230">
    <property type="entry name" value="glucose_DH"/>
    <property type="match status" value="1"/>
</dbReference>
<evidence type="ECO:0000256" key="10">
    <source>
        <dbReference type="SAM" id="MobiDB-lite"/>
    </source>
</evidence>
<dbReference type="GO" id="GO:0008270">
    <property type="term" value="F:zinc ion binding"/>
    <property type="evidence" value="ECO:0007669"/>
    <property type="project" value="UniProtKB-UniRule"/>
</dbReference>
<gene>
    <name evidence="9" type="primary">gdh</name>
    <name evidence="13" type="ORF">SAMN04487947_3374</name>
</gene>
<keyword evidence="8 9" id="KW-0119">Carbohydrate metabolism</keyword>
<evidence type="ECO:0000256" key="5">
    <source>
        <dbReference type="ARBA" id="ARBA00022857"/>
    </source>
</evidence>
<comment type="catalytic activity">
    <reaction evidence="9">
        <text>D-glucose + NAD(+) = D-glucono-1,5-lactone + NADH + H(+)</text>
        <dbReference type="Rhea" id="RHEA:14293"/>
        <dbReference type="ChEBI" id="CHEBI:4167"/>
        <dbReference type="ChEBI" id="CHEBI:15378"/>
        <dbReference type="ChEBI" id="CHEBI:16217"/>
        <dbReference type="ChEBI" id="CHEBI:57540"/>
        <dbReference type="ChEBI" id="CHEBI:57945"/>
        <dbReference type="EC" id="1.1.1.47"/>
    </reaction>
</comment>
<comment type="catalytic activity">
    <reaction evidence="9">
        <text>D-glucose + NADP(+) = D-glucono-1,5-lactone + NADPH + H(+)</text>
        <dbReference type="Rhea" id="RHEA:14405"/>
        <dbReference type="ChEBI" id="CHEBI:4167"/>
        <dbReference type="ChEBI" id="CHEBI:15378"/>
        <dbReference type="ChEBI" id="CHEBI:16217"/>
        <dbReference type="ChEBI" id="CHEBI:57783"/>
        <dbReference type="ChEBI" id="CHEBI:58349"/>
        <dbReference type="EC" id="1.1.1.47"/>
    </reaction>
</comment>
<dbReference type="OrthoDB" id="41394at2157"/>
<organism evidence="13 14">
    <name type="scientific">Halogeometricum rufum</name>
    <dbReference type="NCBI Taxonomy" id="553469"/>
    <lineage>
        <taxon>Archaea</taxon>
        <taxon>Methanobacteriati</taxon>
        <taxon>Methanobacteriota</taxon>
        <taxon>Stenosarchaea group</taxon>
        <taxon>Halobacteria</taxon>
        <taxon>Halobacteriales</taxon>
        <taxon>Haloferacaceae</taxon>
        <taxon>Halogeometricum</taxon>
    </lineage>
</organism>
<feature type="binding site" evidence="9">
    <location>
        <begin position="271"/>
        <end position="273"/>
    </location>
    <ligand>
        <name>NADP(+)</name>
        <dbReference type="ChEBI" id="CHEBI:58349"/>
    </ligand>
</feature>
<feature type="binding site" evidence="9">
    <location>
        <position position="153"/>
    </location>
    <ligand>
        <name>substrate</name>
    </ligand>
</feature>
<dbReference type="PANTHER" id="PTHR43189">
    <property type="entry name" value="ZINC-TYPE ALCOHOL DEHYDROGENASE-LIKE PROTEIN C1198.01-RELATED"/>
    <property type="match status" value="1"/>
</dbReference>
<sequence length="356" mass="38355">MKAVAVTREGSGPELIEVPDPTPEAGEALLRTLRVGIDGTDHEVIAGNHGGYPEGDDHQILGHEAVAVVEDANGTGLEEGSLVVPTVRRPSGADGGHFERGEPDMAPDGAYVERGIVGAHGYMSELFTSPPEFLVPVPDSFAEYGFLVEPISNSEKAFEHAFAARSAFDWRPESALVLGNGPLGLLTLAMLETERSPFDRTYCLGRRDRPDPTVDIVDRLGSTYVDSRQTPVDEIPEAHEAVDFVYEATGYAKHAFETVDALAPNGVGALLGIPEDWTFEIDGGRLHRELVLENKALFGSVNSNVGQYEAAKDRLTAFPDWFTDALVTGVYDPDDADAAFETGDDVIKTVVEFDTP</sequence>
<dbReference type="GO" id="GO:0005536">
    <property type="term" value="F:D-glucose binding"/>
    <property type="evidence" value="ECO:0007669"/>
    <property type="project" value="UniProtKB-UniRule"/>
</dbReference>
<dbReference type="SUPFAM" id="SSF50129">
    <property type="entry name" value="GroES-like"/>
    <property type="match status" value="1"/>
</dbReference>
<dbReference type="STRING" id="553469.SAMN04487947_3374"/>
<accession>A0A1I6IJM8</accession>
<dbReference type="Gene3D" id="3.40.50.720">
    <property type="entry name" value="NAD(P)-binding Rossmann-like Domain"/>
    <property type="match status" value="1"/>
</dbReference>
<keyword evidence="7 9" id="KW-0520">NAD</keyword>
<dbReference type="PANTHER" id="PTHR43189:SF2">
    <property type="entry name" value="GLUCOSE 1-DEHYDROGENASE"/>
    <property type="match status" value="1"/>
</dbReference>
<dbReference type="GO" id="GO:0070401">
    <property type="term" value="F:NADP+ binding"/>
    <property type="evidence" value="ECO:0007669"/>
    <property type="project" value="UniProtKB-UniRule"/>
</dbReference>
<evidence type="ECO:0000256" key="3">
    <source>
        <dbReference type="ARBA" id="ARBA00022741"/>
    </source>
</evidence>
<protein>
    <recommendedName>
        <fullName evidence="9">Glucose 1-dehydrogenase</fullName>
        <shortName evidence="9">GDH</shortName>
        <shortName evidence="9">GlcDH</shortName>
        <ecNumber evidence="9">1.1.1.47</ecNumber>
    </recommendedName>
</protein>
<dbReference type="GO" id="GO:0047935">
    <property type="term" value="F:glucose 1-dehydrogenase (NADP+) activity"/>
    <property type="evidence" value="ECO:0007669"/>
    <property type="project" value="RHEA"/>
</dbReference>
<evidence type="ECO:0000256" key="2">
    <source>
        <dbReference type="ARBA" id="ARBA00022723"/>
    </source>
</evidence>
<comment type="similarity">
    <text evidence="9">Belongs to the zinc-containing alcohol dehydrogenase family. Glucose 1-dehydrogenase subfamily.</text>
</comment>